<feature type="compositionally biased region" description="Basic and acidic residues" evidence="1">
    <location>
        <begin position="39"/>
        <end position="48"/>
    </location>
</feature>
<evidence type="ECO:0000259" key="3">
    <source>
        <dbReference type="Pfam" id="PF08924"/>
    </source>
</evidence>
<proteinExistence type="predicted"/>
<feature type="domain" description="Rv2525c-like glycoside hydrolase-like" evidence="3">
    <location>
        <begin position="133"/>
        <end position="271"/>
    </location>
</feature>
<dbReference type="InterPro" id="IPR015020">
    <property type="entry name" value="Rv2525c-like_Glyco_Hydro-like"/>
</dbReference>
<organism evidence="4 5">
    <name type="scientific">Alkalihalobacterium chitinilyticum</name>
    <dbReference type="NCBI Taxonomy" id="2980103"/>
    <lineage>
        <taxon>Bacteria</taxon>
        <taxon>Bacillati</taxon>
        <taxon>Bacillota</taxon>
        <taxon>Bacilli</taxon>
        <taxon>Bacillales</taxon>
        <taxon>Bacillaceae</taxon>
        <taxon>Alkalihalobacterium</taxon>
    </lineage>
</organism>
<dbReference type="InterPro" id="IPR017853">
    <property type="entry name" value="GH"/>
</dbReference>
<dbReference type="Gene3D" id="3.20.20.80">
    <property type="entry name" value="Glycosidases"/>
    <property type="match status" value="1"/>
</dbReference>
<keyword evidence="2" id="KW-0472">Membrane</keyword>
<evidence type="ECO:0000256" key="1">
    <source>
        <dbReference type="SAM" id="MobiDB-lite"/>
    </source>
</evidence>
<name>A0ABT5VJB1_9BACI</name>
<dbReference type="SUPFAM" id="SSF51445">
    <property type="entry name" value="(Trans)glycosidases"/>
    <property type="match status" value="1"/>
</dbReference>
<evidence type="ECO:0000313" key="5">
    <source>
        <dbReference type="Proteomes" id="UP001148125"/>
    </source>
</evidence>
<keyword evidence="5" id="KW-1185">Reference proteome</keyword>
<keyword evidence="2" id="KW-0812">Transmembrane</keyword>
<accession>A0ABT5VJB1</accession>
<protein>
    <submittedName>
        <fullName evidence="4">DUF1906 domain-containing protein</fullName>
    </submittedName>
</protein>
<dbReference type="Proteomes" id="UP001148125">
    <property type="component" value="Unassembled WGS sequence"/>
</dbReference>
<dbReference type="EMBL" id="JAOTPO010000017">
    <property type="protein sequence ID" value="MDE5415535.1"/>
    <property type="molecule type" value="Genomic_DNA"/>
</dbReference>
<evidence type="ECO:0000256" key="2">
    <source>
        <dbReference type="SAM" id="Phobius"/>
    </source>
</evidence>
<dbReference type="RefSeq" id="WP_275120138.1">
    <property type="nucleotide sequence ID" value="NZ_JAOTPO010000017.1"/>
</dbReference>
<gene>
    <name evidence="4" type="ORF">N7Z68_19500</name>
</gene>
<sequence>MRQYVVLATVFILAFASFFFFVINDGYERTLICENGQKEDRKENGAKDEDQEIGNGNNGESNGEEQNGETGENGEGNGEETNGENDEGNGENGTINGNEEDEGEIVWGVDSASLTTEELYACVTSNFGEPEIWGRYLEDKDGVSFGLTEDEVSFLHQQGVSILVIYNHFTDGTTYDKGVAEAEVAIEYAERIGVPEGVAIFANVEPEYPIDSAFIQGWYDTLQPSIYNAAIYGLFDAESDVWTAFEGAINENAEIADNMIVWANQPQIGITTEENAPEEYEPGPPNDWLNWAWQYGIDAETCNIDTNLFNSLIFDYVWQPE</sequence>
<dbReference type="Pfam" id="PF08924">
    <property type="entry name" value="Rv2525c_GlyHyd-like"/>
    <property type="match status" value="1"/>
</dbReference>
<keyword evidence="2" id="KW-1133">Transmembrane helix</keyword>
<comment type="caution">
    <text evidence="4">The sequence shown here is derived from an EMBL/GenBank/DDBJ whole genome shotgun (WGS) entry which is preliminary data.</text>
</comment>
<feature type="transmembrane region" description="Helical" evidence="2">
    <location>
        <begin position="5"/>
        <end position="23"/>
    </location>
</feature>
<feature type="compositionally biased region" description="Acidic residues" evidence="1">
    <location>
        <begin position="77"/>
        <end position="89"/>
    </location>
</feature>
<feature type="region of interest" description="Disordered" evidence="1">
    <location>
        <begin position="39"/>
        <end position="104"/>
    </location>
</feature>
<evidence type="ECO:0000313" key="4">
    <source>
        <dbReference type="EMBL" id="MDE5415535.1"/>
    </source>
</evidence>
<reference evidence="4" key="1">
    <citation type="submission" date="2024-05" db="EMBL/GenBank/DDBJ databases">
        <title>Alkalihalobacillus sp. strain MEB203 novel alkaliphilic bacterium from Lonar Lake, India.</title>
        <authorList>
            <person name="Joshi A."/>
            <person name="Thite S."/>
            <person name="Mengade P."/>
        </authorList>
    </citation>
    <scope>NUCLEOTIDE SEQUENCE</scope>
    <source>
        <strain evidence="4">MEB 203</strain>
    </source>
</reference>